<comment type="caution">
    <text evidence="1">The sequence shown here is derived from an EMBL/GenBank/DDBJ whole genome shotgun (WGS) entry which is preliminary data.</text>
</comment>
<protein>
    <submittedName>
        <fullName evidence="1">4241_t:CDS:1</fullName>
    </submittedName>
</protein>
<name>A0A9N8ZFK5_9GLOM</name>
<proteinExistence type="predicted"/>
<dbReference type="AlphaFoldDB" id="A0A9N8ZFK5"/>
<evidence type="ECO:0000313" key="2">
    <source>
        <dbReference type="Proteomes" id="UP000789572"/>
    </source>
</evidence>
<sequence length="120" mass="13423">MKLKADDSTFSILDSCSSPIRHGQTTSSLKLQNWFTLYRKDIRARFTREGNAISAAESSRIAAEKAAAQYKCEIPEIVNLFIQLAEAARGFTGKLTVRMSAIQTCQTCQEDLTCTRLVER</sequence>
<reference evidence="1" key="1">
    <citation type="submission" date="2021-06" db="EMBL/GenBank/DDBJ databases">
        <authorList>
            <person name="Kallberg Y."/>
            <person name="Tangrot J."/>
            <person name="Rosling A."/>
        </authorList>
    </citation>
    <scope>NUCLEOTIDE SEQUENCE</scope>
    <source>
        <strain evidence="1">IA702</strain>
    </source>
</reference>
<accession>A0A9N8ZFK5</accession>
<organism evidence="1 2">
    <name type="scientific">Paraglomus occultum</name>
    <dbReference type="NCBI Taxonomy" id="144539"/>
    <lineage>
        <taxon>Eukaryota</taxon>
        <taxon>Fungi</taxon>
        <taxon>Fungi incertae sedis</taxon>
        <taxon>Mucoromycota</taxon>
        <taxon>Glomeromycotina</taxon>
        <taxon>Glomeromycetes</taxon>
        <taxon>Paraglomerales</taxon>
        <taxon>Paraglomeraceae</taxon>
        <taxon>Paraglomus</taxon>
    </lineage>
</organism>
<keyword evidence="2" id="KW-1185">Reference proteome</keyword>
<dbReference type="EMBL" id="CAJVPJ010000176">
    <property type="protein sequence ID" value="CAG8490788.1"/>
    <property type="molecule type" value="Genomic_DNA"/>
</dbReference>
<dbReference type="Proteomes" id="UP000789572">
    <property type="component" value="Unassembled WGS sequence"/>
</dbReference>
<evidence type="ECO:0000313" key="1">
    <source>
        <dbReference type="EMBL" id="CAG8490788.1"/>
    </source>
</evidence>
<gene>
    <name evidence="1" type="ORF">POCULU_LOCUS2061</name>
</gene>